<dbReference type="RefSeq" id="WP_254791744.1">
    <property type="nucleotide sequence ID" value="NZ_FPAB01000019.1"/>
</dbReference>
<accession>A0A1I6WC43</accession>
<gene>
    <name evidence="1" type="ORF">SAMN05444716_1193</name>
</gene>
<sequence length="126" mass="13651">MTNHAPVYVLIRPDGRAEWGHRLMTAEEELGQHGVGRASLTDGSRLRIAMSDCALLLRDIYPPNPRAATALAHLAGISPEQAPETRGPIVLYGYDPMNEWDNSRPLSTDEQASITKALTAAGCTIT</sequence>
<dbReference type="STRING" id="1176198.SAMN05444716_1193"/>
<dbReference type="EMBL" id="FPAB01000019">
    <property type="protein sequence ID" value="SFT23563.1"/>
    <property type="molecule type" value="Genomic_DNA"/>
</dbReference>
<name>A0A1I6WC43_9ACTN</name>
<dbReference type="Proteomes" id="UP000198873">
    <property type="component" value="Unassembled WGS sequence"/>
</dbReference>
<evidence type="ECO:0000313" key="1">
    <source>
        <dbReference type="EMBL" id="SFT23563.1"/>
    </source>
</evidence>
<proteinExistence type="predicted"/>
<dbReference type="AlphaFoldDB" id="A0A1I6WC43"/>
<keyword evidence="2" id="KW-1185">Reference proteome</keyword>
<evidence type="ECO:0000313" key="2">
    <source>
        <dbReference type="Proteomes" id="UP000198873"/>
    </source>
</evidence>
<protein>
    <submittedName>
        <fullName evidence="1">Uncharacterized protein</fullName>
    </submittedName>
</protein>
<reference evidence="2" key="1">
    <citation type="submission" date="2016-10" db="EMBL/GenBank/DDBJ databases">
        <authorList>
            <person name="Varghese N."/>
            <person name="Submissions S."/>
        </authorList>
    </citation>
    <scope>NUCLEOTIDE SEQUENCE [LARGE SCALE GENOMIC DNA]</scope>
    <source>
        <strain evidence="2">CGMCC 4.7047</strain>
    </source>
</reference>
<organism evidence="1 2">
    <name type="scientific">Streptomyces harbinensis</name>
    <dbReference type="NCBI Taxonomy" id="1176198"/>
    <lineage>
        <taxon>Bacteria</taxon>
        <taxon>Bacillati</taxon>
        <taxon>Actinomycetota</taxon>
        <taxon>Actinomycetes</taxon>
        <taxon>Kitasatosporales</taxon>
        <taxon>Streptomycetaceae</taxon>
        <taxon>Streptomyces</taxon>
    </lineage>
</organism>